<dbReference type="Gene3D" id="3.40.50.960">
    <property type="entry name" value="Lumazine/riboflavin synthase"/>
    <property type="match status" value="1"/>
</dbReference>
<dbReference type="PANTHER" id="PTHR21058">
    <property type="entry name" value="6,7-DIMETHYL-8-RIBITYLLUMAZINE SYNTHASE DMRL SYNTHASE LUMAZINE SYNTHASE"/>
    <property type="match status" value="1"/>
</dbReference>
<dbReference type="Proteomes" id="UP001300502">
    <property type="component" value="Unassembled WGS sequence"/>
</dbReference>
<dbReference type="InterPro" id="IPR036467">
    <property type="entry name" value="LS/RS_sf"/>
</dbReference>
<accession>A0AAV9I338</accession>
<dbReference type="CDD" id="cd09209">
    <property type="entry name" value="Lumazine_synthase-I"/>
    <property type="match status" value="1"/>
</dbReference>
<evidence type="ECO:0000256" key="4">
    <source>
        <dbReference type="ARBA" id="ARBA00022619"/>
    </source>
</evidence>
<dbReference type="AlphaFoldDB" id="A0AAV9I338"/>
<dbReference type="InterPro" id="IPR002180">
    <property type="entry name" value="LS/RS"/>
</dbReference>
<keyword evidence="4 7" id="KW-0686">Riboflavin biosynthesis</keyword>
<evidence type="ECO:0000313" key="8">
    <source>
        <dbReference type="EMBL" id="KAK4522671.1"/>
    </source>
</evidence>
<comment type="function">
    <text evidence="7">Catalyzes the formation of 6,7-dimethyl-8-ribityllumazine by condensation of 5-amino-6-(D-ribitylamino)uracil with 3,4-dihydroxy-2-butanone 4-phosphate. This is the penultimate step in the biosynthesis of riboflavin.</text>
</comment>
<keyword evidence="5 7" id="KW-0808">Transferase</keyword>
<protein>
    <recommendedName>
        <fullName evidence="3 7">6,7-dimethyl-8-ribityllumazine synthase</fullName>
        <shortName evidence="7">DMRL synthase</shortName>
        <ecNumber evidence="3 7">2.5.1.78</ecNumber>
    </recommendedName>
</protein>
<reference evidence="8 9" key="1">
    <citation type="submission" date="2022-07" db="EMBL/GenBank/DDBJ databases">
        <title>Genome-wide signatures of adaptation to extreme environments.</title>
        <authorList>
            <person name="Cho C.H."/>
            <person name="Yoon H.S."/>
        </authorList>
    </citation>
    <scope>NUCLEOTIDE SEQUENCE [LARGE SCALE GENOMIC DNA]</scope>
    <source>
        <strain evidence="8 9">108.79 E11</strain>
    </source>
</reference>
<dbReference type="Pfam" id="PF00885">
    <property type="entry name" value="DMRL_synthase"/>
    <property type="match status" value="1"/>
</dbReference>
<evidence type="ECO:0000313" key="9">
    <source>
        <dbReference type="Proteomes" id="UP001300502"/>
    </source>
</evidence>
<comment type="catalytic activity">
    <reaction evidence="6 7">
        <text>(2S)-2-hydroxy-3-oxobutyl phosphate + 5-amino-6-(D-ribitylamino)uracil = 6,7-dimethyl-8-(1-D-ribityl)lumazine + phosphate + 2 H2O + H(+)</text>
        <dbReference type="Rhea" id="RHEA:26152"/>
        <dbReference type="ChEBI" id="CHEBI:15377"/>
        <dbReference type="ChEBI" id="CHEBI:15378"/>
        <dbReference type="ChEBI" id="CHEBI:15934"/>
        <dbReference type="ChEBI" id="CHEBI:43474"/>
        <dbReference type="ChEBI" id="CHEBI:58201"/>
        <dbReference type="ChEBI" id="CHEBI:58830"/>
        <dbReference type="EC" id="2.5.1.78"/>
    </reaction>
</comment>
<evidence type="ECO:0000256" key="6">
    <source>
        <dbReference type="ARBA" id="ARBA00048785"/>
    </source>
</evidence>
<dbReference type="GO" id="GO:0009231">
    <property type="term" value="P:riboflavin biosynthetic process"/>
    <property type="evidence" value="ECO:0007669"/>
    <property type="project" value="UniProtKB-KW"/>
</dbReference>
<comment type="caution">
    <text evidence="8">The sequence shown here is derived from an EMBL/GenBank/DDBJ whole genome shotgun (WGS) entry which is preliminary data.</text>
</comment>
<name>A0AAV9I338_9RHOD</name>
<proteinExistence type="inferred from homology"/>
<comment type="similarity">
    <text evidence="2 7">Belongs to the DMRL synthase family.</text>
</comment>
<keyword evidence="9" id="KW-1185">Reference proteome</keyword>
<organism evidence="8 9">
    <name type="scientific">Galdieria yellowstonensis</name>
    <dbReference type="NCBI Taxonomy" id="3028027"/>
    <lineage>
        <taxon>Eukaryota</taxon>
        <taxon>Rhodophyta</taxon>
        <taxon>Bangiophyceae</taxon>
        <taxon>Galdieriales</taxon>
        <taxon>Galdieriaceae</taxon>
        <taxon>Galdieria</taxon>
    </lineage>
</organism>
<dbReference type="HAMAP" id="MF_00178">
    <property type="entry name" value="Lumazine_synth"/>
    <property type="match status" value="1"/>
</dbReference>
<gene>
    <name evidence="8" type="ORF">GAYE_PCTG14G0561</name>
</gene>
<evidence type="ECO:0000256" key="1">
    <source>
        <dbReference type="ARBA" id="ARBA00004917"/>
    </source>
</evidence>
<evidence type="ECO:0000256" key="3">
    <source>
        <dbReference type="ARBA" id="ARBA00012664"/>
    </source>
</evidence>
<sequence>MSNHHPTLFVLLQSPWQKSPFSRRNTEKSSCCSHKYRPNLFPGFVPKVRGVRGITCKKDASKGVDFGVLDGSALRVGIVYARWNDTIVRNLLKACKETLVACKVDPNNTVEFEVPGSFELPMAARYMTFSQRVDCIIAIGCLIKGETSHYEMIAQAVTNGLMEIGISSNIPVIYGVLTCLTEEQAVARSTGDDNHGIAWAKTAVEMGNLKLSQFGQAKVERAIKF</sequence>
<dbReference type="NCBIfam" id="TIGR00114">
    <property type="entry name" value="lumazine-synth"/>
    <property type="match status" value="1"/>
</dbReference>
<dbReference type="InterPro" id="IPR034964">
    <property type="entry name" value="LS"/>
</dbReference>
<dbReference type="EC" id="2.5.1.78" evidence="3 7"/>
<dbReference type="PANTHER" id="PTHR21058:SF0">
    <property type="entry name" value="6,7-DIMETHYL-8-RIBITYLLUMAZINE SYNTHASE"/>
    <property type="match status" value="1"/>
</dbReference>
<dbReference type="GO" id="GO:0000906">
    <property type="term" value="F:6,7-dimethyl-8-ribityllumazine synthase activity"/>
    <property type="evidence" value="ECO:0007669"/>
    <property type="project" value="UniProtKB-EC"/>
</dbReference>
<comment type="pathway">
    <text evidence="1 7">Cofactor biosynthesis; riboflavin biosynthesis; riboflavin from 2-hydroxy-3-oxobutyl phosphate and 5-amino-6-(D-ribitylamino)uracil: step 1/2.</text>
</comment>
<dbReference type="SUPFAM" id="SSF52121">
    <property type="entry name" value="Lumazine synthase"/>
    <property type="match status" value="1"/>
</dbReference>
<evidence type="ECO:0000256" key="7">
    <source>
        <dbReference type="RuleBase" id="RU003795"/>
    </source>
</evidence>
<evidence type="ECO:0000256" key="5">
    <source>
        <dbReference type="ARBA" id="ARBA00022679"/>
    </source>
</evidence>
<dbReference type="EMBL" id="JANCYU010000007">
    <property type="protein sequence ID" value="KAK4522671.1"/>
    <property type="molecule type" value="Genomic_DNA"/>
</dbReference>
<evidence type="ECO:0000256" key="2">
    <source>
        <dbReference type="ARBA" id="ARBA00007424"/>
    </source>
</evidence>
<dbReference type="GO" id="GO:0009349">
    <property type="term" value="C:riboflavin synthase complex"/>
    <property type="evidence" value="ECO:0007669"/>
    <property type="project" value="UniProtKB-UniRule"/>
</dbReference>